<feature type="compositionally biased region" description="Polar residues" evidence="1">
    <location>
        <begin position="140"/>
        <end position="149"/>
    </location>
</feature>
<dbReference type="PROSITE" id="PS51906">
    <property type="entry name" value="ZF_UBZ2"/>
    <property type="match status" value="1"/>
</dbReference>
<sequence length="267" mass="28573">MTGKFPKSKLKRKRTSVEDVEPETSTYRGLPSASGTGGASTHREPDAGSGRSAAPSAPSAPAWWRTVPPGSAEALWAATLTSALPYLDKERWDPLPDLPPCSAAQKPKNSDQERWCDLGSEVRPFPESSLRTPSSLASSQDFSGWTTPAAQPDRSPHLHTGSPRPLCRSQPPPAVRRGEEASSSSSSSAGRCGGQKAAPGNRELTQKVSDPSSPAEEEEEQGVRGDEEAELQSCPMCLQAFPVGSTQMDRDGHLAQCLSEMNMDMTW</sequence>
<feature type="region of interest" description="Disordered" evidence="1">
    <location>
        <begin position="90"/>
        <end position="231"/>
    </location>
</feature>
<proteinExistence type="predicted"/>
<dbReference type="Proteomes" id="UP000822369">
    <property type="component" value="Chromosome 13"/>
</dbReference>
<feature type="region of interest" description="Disordered" evidence="1">
    <location>
        <begin position="1"/>
        <end position="67"/>
    </location>
</feature>
<evidence type="ECO:0000259" key="2">
    <source>
        <dbReference type="PROSITE" id="PS51906"/>
    </source>
</evidence>
<dbReference type="OrthoDB" id="10063431at2759"/>
<protein>
    <submittedName>
        <fullName evidence="3">Transcript variant X1</fullName>
    </submittedName>
</protein>
<organism evidence="3 4">
    <name type="scientific">Nothobranchius furzeri</name>
    <name type="common">Turquoise killifish</name>
    <dbReference type="NCBI Taxonomy" id="105023"/>
    <lineage>
        <taxon>Eukaryota</taxon>
        <taxon>Metazoa</taxon>
        <taxon>Chordata</taxon>
        <taxon>Craniata</taxon>
        <taxon>Vertebrata</taxon>
        <taxon>Euteleostomi</taxon>
        <taxon>Actinopterygii</taxon>
        <taxon>Neopterygii</taxon>
        <taxon>Teleostei</taxon>
        <taxon>Neoteleostei</taxon>
        <taxon>Acanthomorphata</taxon>
        <taxon>Ovalentaria</taxon>
        <taxon>Atherinomorphae</taxon>
        <taxon>Cyprinodontiformes</taxon>
        <taxon>Nothobranchiidae</taxon>
        <taxon>Nothobranchius</taxon>
    </lineage>
</organism>
<evidence type="ECO:0000313" key="4">
    <source>
        <dbReference type="Proteomes" id="UP000822369"/>
    </source>
</evidence>
<feature type="compositionally biased region" description="Low complexity" evidence="1">
    <location>
        <begin position="128"/>
        <end position="139"/>
    </location>
</feature>
<dbReference type="GO" id="GO:0043240">
    <property type="term" value="C:Fanconi anaemia nuclear complex"/>
    <property type="evidence" value="ECO:0007669"/>
    <property type="project" value="TreeGrafter"/>
</dbReference>
<feature type="domain" description="UBZ2-type" evidence="2">
    <location>
        <begin position="231"/>
        <end position="267"/>
    </location>
</feature>
<dbReference type="EMBL" id="JAAVVJ010000013">
    <property type="protein sequence ID" value="KAF7210555.1"/>
    <property type="molecule type" value="Genomic_DNA"/>
</dbReference>
<dbReference type="Pfam" id="PF15750">
    <property type="entry name" value="UBZ_FAAP20"/>
    <property type="match status" value="1"/>
</dbReference>
<dbReference type="PANTHER" id="PTHR37862">
    <property type="entry name" value="FANCONI ANEMIA CORE COMPLEX-ASSOCIATED PROTEIN 20"/>
    <property type="match status" value="1"/>
</dbReference>
<dbReference type="InterPro" id="IPR052689">
    <property type="entry name" value="FA_core_complex_assoc"/>
</dbReference>
<evidence type="ECO:0000313" key="3">
    <source>
        <dbReference type="EMBL" id="KAF7210555.1"/>
    </source>
</evidence>
<evidence type="ECO:0000256" key="1">
    <source>
        <dbReference type="SAM" id="MobiDB-lite"/>
    </source>
</evidence>
<comment type="caution">
    <text evidence="3">The sequence shown here is derived from an EMBL/GenBank/DDBJ whole genome shotgun (WGS) entry which is preliminary data.</text>
</comment>
<feature type="compositionally biased region" description="Basic residues" evidence="1">
    <location>
        <begin position="1"/>
        <end position="14"/>
    </location>
</feature>
<dbReference type="GeneID" id="107391400"/>
<reference evidence="3" key="1">
    <citation type="submission" date="2020-03" db="EMBL/GenBank/DDBJ databases">
        <title>Intra-Species Differences in Population Size shape Life History and Genome Evolution.</title>
        <authorList>
            <person name="Willemsen D."/>
            <person name="Cui R."/>
            <person name="Valenzano D.R."/>
        </authorList>
    </citation>
    <scope>NUCLEOTIDE SEQUENCE</scope>
    <source>
        <strain evidence="3">GRZ</strain>
        <tissue evidence="3">Whole</tissue>
    </source>
</reference>
<dbReference type="InterPro" id="IPR031490">
    <property type="entry name" value="UBZ2_FAAP20"/>
</dbReference>
<dbReference type="OMA" id="ATMENCP"/>
<dbReference type="KEGG" id="nfu:107391400"/>
<dbReference type="AlphaFoldDB" id="A0A9D2XYB0"/>
<feature type="compositionally biased region" description="Low complexity" evidence="1">
    <location>
        <begin position="47"/>
        <end position="65"/>
    </location>
</feature>
<accession>A0A9D2XYB0</accession>
<name>A0A9D2XYB0_NOTFU</name>
<gene>
    <name evidence="3" type="primary">faap20</name>
    <name evidence="3" type="ORF">G4P62_014906</name>
</gene>
<dbReference type="GO" id="GO:0043130">
    <property type="term" value="F:ubiquitin binding"/>
    <property type="evidence" value="ECO:0007669"/>
    <property type="project" value="InterPro"/>
</dbReference>
<dbReference type="PANTHER" id="PTHR37862:SF1">
    <property type="entry name" value="FANCONI ANEMIA CORE COMPLEX-ASSOCIATED PROTEIN 20"/>
    <property type="match status" value="1"/>
</dbReference>